<evidence type="ECO:0000256" key="7">
    <source>
        <dbReference type="PIRNR" id="PIRNR000232"/>
    </source>
</evidence>
<name>A0A967C6N1_9PROT</name>
<evidence type="ECO:0000313" key="10">
    <source>
        <dbReference type="EMBL" id="NIA67557.1"/>
    </source>
</evidence>
<dbReference type="EMBL" id="JAAQPH010000002">
    <property type="protein sequence ID" value="NIA67557.1"/>
    <property type="molecule type" value="Genomic_DNA"/>
</dbReference>
<dbReference type="PANTHER" id="PTHR43821:SF1">
    <property type="entry name" value="NAD(P)H NITROREDUCTASE YDJA-RELATED"/>
    <property type="match status" value="1"/>
</dbReference>
<keyword evidence="2 7" id="KW-0285">Flavoprotein</keyword>
<evidence type="ECO:0000256" key="2">
    <source>
        <dbReference type="ARBA" id="ARBA00022630"/>
    </source>
</evidence>
<feature type="binding site" evidence="8">
    <location>
        <position position="67"/>
    </location>
    <ligand>
        <name>FMN</name>
        <dbReference type="ChEBI" id="CHEBI:58210"/>
        <note>ligand shared between dimeric partners</note>
    </ligand>
</feature>
<comment type="similarity">
    <text evidence="1 7">Belongs to the nitroreductase family.</text>
</comment>
<evidence type="ECO:0000256" key="8">
    <source>
        <dbReference type="PIRSR" id="PIRSR000232-1"/>
    </source>
</evidence>
<comment type="cofactor">
    <cofactor evidence="8">
        <name>FMN</name>
        <dbReference type="ChEBI" id="CHEBI:58210"/>
    </cofactor>
    <text evidence="8">Binds 1 FMN per subunit.</text>
</comment>
<dbReference type="InterPro" id="IPR052530">
    <property type="entry name" value="NAD(P)H_nitroreductase"/>
</dbReference>
<keyword evidence="6 7" id="KW-0520">NAD</keyword>
<dbReference type="SUPFAM" id="SSF55469">
    <property type="entry name" value="FMN-dependent nitroreductase-like"/>
    <property type="match status" value="1"/>
</dbReference>
<dbReference type="AlphaFoldDB" id="A0A967C6N1"/>
<evidence type="ECO:0000256" key="5">
    <source>
        <dbReference type="ARBA" id="ARBA00023002"/>
    </source>
</evidence>
<keyword evidence="11" id="KW-1185">Reference proteome</keyword>
<sequence>MSAHDIAEDPPGTADGLTRGRIVITEQPAIDVLRTRRSVVANMIGAPGPDQDQLELILSAGIRVPDHGKIGPWRLQVLGKTAQAMLGEILVSEFLAKFPDANEKQVAFERNRPQRAPSLIVVSSRLNRQHKVPEVEQLLSCGAVCTNLLNASACLGFAAQWLTEWPAYNETVKAALGVPADQHIVGLIYIGTAAEAPGERGRPDLEAVVDYPDVLPVVDAGQT</sequence>
<dbReference type="EC" id="1.-.-.-" evidence="7"/>
<gene>
    <name evidence="10" type="ORF">HBA54_03035</name>
</gene>
<keyword evidence="4 7" id="KW-0521">NADP</keyword>
<feature type="domain" description="Nitroreductase" evidence="9">
    <location>
        <begin position="36"/>
        <end position="191"/>
    </location>
</feature>
<reference evidence="10" key="1">
    <citation type="submission" date="2020-03" db="EMBL/GenBank/DDBJ databases">
        <title>Genome of Pelagibius litoralis DSM 21314T.</title>
        <authorList>
            <person name="Wang G."/>
        </authorList>
    </citation>
    <scope>NUCLEOTIDE SEQUENCE</scope>
    <source>
        <strain evidence="10">DSM 21314</strain>
    </source>
</reference>
<dbReference type="CDD" id="cd02135">
    <property type="entry name" value="YdjA-like"/>
    <property type="match status" value="1"/>
</dbReference>
<keyword evidence="3 7" id="KW-0288">FMN</keyword>
<dbReference type="InterPro" id="IPR029479">
    <property type="entry name" value="Nitroreductase"/>
</dbReference>
<feature type="binding site" description="in other chain" evidence="8">
    <location>
        <begin position="161"/>
        <end position="163"/>
    </location>
    <ligand>
        <name>FMN</name>
        <dbReference type="ChEBI" id="CHEBI:58210"/>
        <note>ligand shared between dimeric partners</note>
    </ligand>
</feature>
<dbReference type="GO" id="GO:0016491">
    <property type="term" value="F:oxidoreductase activity"/>
    <property type="evidence" value="ECO:0007669"/>
    <property type="project" value="UniProtKB-UniRule"/>
</dbReference>
<protein>
    <recommendedName>
        <fullName evidence="7">Putative NAD(P)H nitroreductase</fullName>
        <ecNumber evidence="7">1.-.-.-</ecNumber>
    </recommendedName>
</protein>
<feature type="binding site" evidence="8">
    <location>
        <position position="63"/>
    </location>
    <ligand>
        <name>FMN</name>
        <dbReference type="ChEBI" id="CHEBI:58210"/>
        <note>ligand shared between dimeric partners</note>
    </ligand>
</feature>
<dbReference type="Gene3D" id="3.40.109.10">
    <property type="entry name" value="NADH Oxidase"/>
    <property type="match status" value="1"/>
</dbReference>
<keyword evidence="5 7" id="KW-0560">Oxidoreductase</keyword>
<dbReference type="PIRSF" id="PIRSF000232">
    <property type="entry name" value="YdjA"/>
    <property type="match status" value="1"/>
</dbReference>
<dbReference type="InterPro" id="IPR000415">
    <property type="entry name" value="Nitroreductase-like"/>
</dbReference>
<dbReference type="Proteomes" id="UP000761264">
    <property type="component" value="Unassembled WGS sequence"/>
</dbReference>
<evidence type="ECO:0000313" key="11">
    <source>
        <dbReference type="Proteomes" id="UP000761264"/>
    </source>
</evidence>
<evidence type="ECO:0000256" key="1">
    <source>
        <dbReference type="ARBA" id="ARBA00007118"/>
    </source>
</evidence>
<dbReference type="InterPro" id="IPR026021">
    <property type="entry name" value="YdjA-like"/>
</dbReference>
<evidence type="ECO:0000256" key="4">
    <source>
        <dbReference type="ARBA" id="ARBA00022857"/>
    </source>
</evidence>
<proteinExistence type="inferred from homology"/>
<accession>A0A967C6N1</accession>
<comment type="caution">
    <text evidence="10">The sequence shown here is derived from an EMBL/GenBank/DDBJ whole genome shotgun (WGS) entry which is preliminary data.</text>
</comment>
<evidence type="ECO:0000256" key="6">
    <source>
        <dbReference type="ARBA" id="ARBA00023027"/>
    </source>
</evidence>
<dbReference type="Pfam" id="PF00881">
    <property type="entry name" value="Nitroreductase"/>
    <property type="match status" value="1"/>
</dbReference>
<evidence type="ECO:0000259" key="9">
    <source>
        <dbReference type="Pfam" id="PF00881"/>
    </source>
</evidence>
<dbReference type="PANTHER" id="PTHR43821">
    <property type="entry name" value="NAD(P)H NITROREDUCTASE YDJA-RELATED"/>
    <property type="match status" value="1"/>
</dbReference>
<organism evidence="10 11">
    <name type="scientific">Pelagibius litoralis</name>
    <dbReference type="NCBI Taxonomy" id="374515"/>
    <lineage>
        <taxon>Bacteria</taxon>
        <taxon>Pseudomonadati</taxon>
        <taxon>Pseudomonadota</taxon>
        <taxon>Alphaproteobacteria</taxon>
        <taxon>Rhodospirillales</taxon>
        <taxon>Rhodovibrionaceae</taxon>
        <taxon>Pelagibius</taxon>
    </lineage>
</organism>
<evidence type="ECO:0000256" key="3">
    <source>
        <dbReference type="ARBA" id="ARBA00022643"/>
    </source>
</evidence>
<feature type="binding site" description="in other chain" evidence="8">
    <location>
        <begin position="36"/>
        <end position="38"/>
    </location>
    <ligand>
        <name>FMN</name>
        <dbReference type="ChEBI" id="CHEBI:58210"/>
        <note>ligand shared between dimeric partners</note>
    </ligand>
</feature>
<dbReference type="RefSeq" id="WP_167221236.1">
    <property type="nucleotide sequence ID" value="NZ_JAAQPH010000002.1"/>
</dbReference>